<feature type="region of interest" description="Disordered" evidence="2">
    <location>
        <begin position="457"/>
        <end position="489"/>
    </location>
</feature>
<dbReference type="InterPro" id="IPR025295">
    <property type="entry name" value="eCIS_core_dom"/>
</dbReference>
<reference evidence="4 5" key="1">
    <citation type="submission" date="2018-04" db="EMBL/GenBank/DDBJ databases">
        <title>Adhaeribacter sp. HMF7616 genome sequencing and assembly.</title>
        <authorList>
            <person name="Kang H."/>
            <person name="Kang J."/>
            <person name="Cha I."/>
            <person name="Kim H."/>
            <person name="Joh K."/>
        </authorList>
    </citation>
    <scope>NUCLEOTIDE SEQUENCE [LARGE SCALE GENOMIC DNA]</scope>
    <source>
        <strain evidence="4 5">HMF7616</strain>
    </source>
</reference>
<comment type="caution">
    <text evidence="4">The sequence shown here is derived from an EMBL/GenBank/DDBJ whole genome shotgun (WGS) entry which is preliminary data.</text>
</comment>
<feature type="compositionally biased region" description="Basic and acidic residues" evidence="2">
    <location>
        <begin position="461"/>
        <end position="472"/>
    </location>
</feature>
<dbReference type="EMBL" id="QASA01000001">
    <property type="protein sequence ID" value="RDC62670.1"/>
    <property type="molecule type" value="Genomic_DNA"/>
</dbReference>
<feature type="domain" description="eCIS core" evidence="3">
    <location>
        <begin position="201"/>
        <end position="276"/>
    </location>
</feature>
<evidence type="ECO:0000259" key="3">
    <source>
        <dbReference type="Pfam" id="PF13699"/>
    </source>
</evidence>
<keyword evidence="5" id="KW-1185">Reference proteome</keyword>
<dbReference type="Pfam" id="PF13699">
    <property type="entry name" value="eCIS_core"/>
    <property type="match status" value="1"/>
</dbReference>
<evidence type="ECO:0000313" key="4">
    <source>
        <dbReference type="EMBL" id="RDC62670.1"/>
    </source>
</evidence>
<name>A0A369QED1_9BACT</name>
<organism evidence="4 5">
    <name type="scientific">Adhaeribacter pallidiroseus</name>
    <dbReference type="NCBI Taxonomy" id="2072847"/>
    <lineage>
        <taxon>Bacteria</taxon>
        <taxon>Pseudomonadati</taxon>
        <taxon>Bacteroidota</taxon>
        <taxon>Cytophagia</taxon>
        <taxon>Cytophagales</taxon>
        <taxon>Hymenobacteraceae</taxon>
        <taxon>Adhaeribacter</taxon>
    </lineage>
</organism>
<dbReference type="RefSeq" id="WP_115372086.1">
    <property type="nucleotide sequence ID" value="NZ_QASA01000001.1"/>
</dbReference>
<feature type="region of interest" description="Disordered" evidence="2">
    <location>
        <begin position="78"/>
        <end position="114"/>
    </location>
</feature>
<feature type="region of interest" description="Disordered" evidence="2">
    <location>
        <begin position="148"/>
        <end position="178"/>
    </location>
</feature>
<feature type="compositionally biased region" description="Basic and acidic residues" evidence="2">
    <location>
        <begin position="92"/>
        <end position="114"/>
    </location>
</feature>
<proteinExistence type="predicted"/>
<feature type="region of interest" description="Disordered" evidence="2">
    <location>
        <begin position="273"/>
        <end position="300"/>
    </location>
</feature>
<evidence type="ECO:0000256" key="2">
    <source>
        <dbReference type="SAM" id="MobiDB-lite"/>
    </source>
</evidence>
<feature type="region of interest" description="Disordered" evidence="2">
    <location>
        <begin position="370"/>
        <end position="398"/>
    </location>
</feature>
<feature type="compositionally biased region" description="Basic and acidic residues" evidence="2">
    <location>
        <begin position="643"/>
        <end position="658"/>
    </location>
</feature>
<feature type="compositionally biased region" description="Basic and acidic residues" evidence="2">
    <location>
        <begin position="550"/>
        <end position="565"/>
    </location>
</feature>
<dbReference type="OrthoDB" id="894429at2"/>
<feature type="compositionally biased region" description="Polar residues" evidence="2">
    <location>
        <begin position="607"/>
        <end position="617"/>
    </location>
</feature>
<feature type="coiled-coil region" evidence="1">
    <location>
        <begin position="856"/>
        <end position="909"/>
    </location>
</feature>
<dbReference type="Proteomes" id="UP000253919">
    <property type="component" value="Unassembled WGS sequence"/>
</dbReference>
<gene>
    <name evidence="4" type="ORF">AHMF7616_01264</name>
</gene>
<evidence type="ECO:0000256" key="1">
    <source>
        <dbReference type="SAM" id="Coils"/>
    </source>
</evidence>
<feature type="compositionally biased region" description="Basic and acidic residues" evidence="2">
    <location>
        <begin position="619"/>
        <end position="630"/>
    </location>
</feature>
<sequence>MFSAAEKTVKLAPAVQQKAAGNCFFKKTGEEGFFQNKQTALPENTAFFNAPVQAKLKVSSPDDPQEKEADAVADRVMRMPEPTAEPKITEPITDKKEENISRKEAAAPKKDDSMADTVLTKKDSTHKLQTKLSWTIFRGVDASHSLDAADQSKVSTEENSARKNTVLGGSEGVPRSGRETIHDASSFEQSLAATKGKGSALSGSTRKFMESRFNADFSNVRIHTDTNAVNLSTRVQAQAFAHGNDIYFNSNKYAPDSNVGRSLLAHELTHTIQQGASKTKPAAVNSPESLAPKNDSNLNTDAVRFLPDQATTYTKATEIKPIVVQEDTEVSRKNNSEFSGHKLSLAHDQSAKAPRSTWQVGVKGHLQRVPVNPALPNSAEPEIQKKEDFPEKDKLAEQPKLGIQKKTFASANPAPHSAGIFPVKVTAGAPGLQLKAITAPTADPAFQAVVGKIKKTGQQAKKHEPAGKKVKEAQLAAKPPANEKESLAKDKKVAEMAQQEPGVFDEGKFKAALREKIAALQLNTLKDAENFKANNGAAAVKGDVSSQVNSEKEKAAGSIEGKVKEAPAPGSVPGKEVGPEPAPAPGVAAPTINGAQAAPKPVPATDVSLQKESQSLDKQMADAKVTEKQLSKSNEPSFTGALADKKTAQKDALERPQQFRKDEKGIIVNAQVTAAAVSKTQLNGLVGTQKQKMGGVLSKQQEAKAKDEADRAKVAADIEQKFNATKTEVEGILSKLDTDVTAMFDKGISEATQDFEDYVDREVRKYKIDRYLNRIGGSLLWAADLLLGLPDEVNDIYKRGKERYVRSMDVVINKVARLVVTQLNAAKKRIATGKAEIKSYVDKLPKNLQAIGNDAAKKVQAQFSELEQGVNNKQNELVDTLAAKYKAGLENVDKKIAEMKEANKGLVDKAIGAIKDVIDAIIEFKNMLLNVLARAAAAIDLIIEDPIGFLGNLVAGVKQGIQKFVGNIATHLKNGLMGWLFGTLAEAGIQMPQSFDAKGIMSLILQVLGLTYANIRARAVNIVGEKVVAGLEKAAEIFIILKNEGIGGLWRFIKEKVEQLKDTVIESIKSFVIEKIVVAGVTWLVSMLNPASAFIKACKMIYDVIMFFVTRGSQIMALVNAVIDSVTAIAKGAIGVAATAVENALAKALPVAISFLASLLGLGGISEKIKAIIAKIQAPINAAIDWVINKAVALVKAAGKLLMAGGKKVVGAIKSLLGIKKSFSASDGTSHSLFFKGNESNPELMVATTAMPVRDALKQIALKIKDPGNEKLEPQYIKADKLVYKISKDIRQVQKKDQEGYQLEDIENVNSSLKELSDVMESLMPLLSDKSGAGAGAVKVGDLLKITRMNKYASVSDVSDMIRYKVLEQGNSRVSMEGFPKESFEEKVKNKEIVIELAGLSKKTRRDLYMGPTPDITGDVGRKVKERMKSLGKYDTAQKPGQFKDRGGEWFPIKVVNMGHVIDAAKWWNSNGRFKGPRAPEVISFMNDPDNYELEDKVQNQLRGATEGDRYLPPTS</sequence>
<accession>A0A369QED1</accession>
<evidence type="ECO:0000313" key="5">
    <source>
        <dbReference type="Proteomes" id="UP000253919"/>
    </source>
</evidence>
<feature type="region of interest" description="Disordered" evidence="2">
    <location>
        <begin position="544"/>
        <end position="658"/>
    </location>
</feature>
<feature type="compositionally biased region" description="Basic and acidic residues" evidence="2">
    <location>
        <begin position="382"/>
        <end position="397"/>
    </location>
</feature>
<keyword evidence="1" id="KW-0175">Coiled coil</keyword>
<protein>
    <recommendedName>
        <fullName evidence="3">eCIS core domain-containing protein</fullName>
    </recommendedName>
</protein>